<dbReference type="Proteomes" id="UP000604046">
    <property type="component" value="Unassembled WGS sequence"/>
</dbReference>
<keyword evidence="1" id="KW-0732">Signal</keyword>
<evidence type="ECO:0000313" key="3">
    <source>
        <dbReference type="Proteomes" id="UP000604046"/>
    </source>
</evidence>
<comment type="caution">
    <text evidence="2">The sequence shown here is derived from an EMBL/GenBank/DDBJ whole genome shotgun (WGS) entry which is preliminary data.</text>
</comment>
<protein>
    <submittedName>
        <fullName evidence="2">Uncharacterized protein</fullName>
    </submittedName>
</protein>
<keyword evidence="3" id="KW-1185">Reference proteome</keyword>
<accession>A0A812STP7</accession>
<gene>
    <name evidence="2" type="ORF">SNAT2548_LOCUS27475</name>
</gene>
<evidence type="ECO:0000256" key="1">
    <source>
        <dbReference type="SAM" id="SignalP"/>
    </source>
</evidence>
<dbReference type="AlphaFoldDB" id="A0A812STP7"/>
<dbReference type="OrthoDB" id="407493at2759"/>
<evidence type="ECO:0000313" key="2">
    <source>
        <dbReference type="EMBL" id="CAE7489978.1"/>
    </source>
</evidence>
<organism evidence="2 3">
    <name type="scientific">Symbiodinium natans</name>
    <dbReference type="NCBI Taxonomy" id="878477"/>
    <lineage>
        <taxon>Eukaryota</taxon>
        <taxon>Sar</taxon>
        <taxon>Alveolata</taxon>
        <taxon>Dinophyceae</taxon>
        <taxon>Suessiales</taxon>
        <taxon>Symbiodiniaceae</taxon>
        <taxon>Symbiodinium</taxon>
    </lineage>
</organism>
<reference evidence="2" key="1">
    <citation type="submission" date="2021-02" db="EMBL/GenBank/DDBJ databases">
        <authorList>
            <person name="Dougan E. K."/>
            <person name="Rhodes N."/>
            <person name="Thang M."/>
            <person name="Chan C."/>
        </authorList>
    </citation>
    <scope>NUCLEOTIDE SEQUENCE</scope>
</reference>
<name>A0A812STP7_9DINO</name>
<feature type="chain" id="PRO_5032463378" evidence="1">
    <location>
        <begin position="16"/>
        <end position="82"/>
    </location>
</feature>
<sequence>MVVAAFCLICWLTAAKPPDVQQNSVRQIWEDSALGQNRDQRGCLQAAGFVWCEGAGKCIRPWKEACPGGTDFCRTYCAQGAQ</sequence>
<proteinExistence type="predicted"/>
<feature type="signal peptide" evidence="1">
    <location>
        <begin position="1"/>
        <end position="15"/>
    </location>
</feature>
<dbReference type="EMBL" id="CAJNDS010002472">
    <property type="protein sequence ID" value="CAE7489978.1"/>
    <property type="molecule type" value="Genomic_DNA"/>
</dbReference>